<dbReference type="GO" id="GO:0016139">
    <property type="term" value="P:glycoside catabolic process"/>
    <property type="evidence" value="ECO:0007669"/>
    <property type="project" value="TreeGrafter"/>
</dbReference>
<feature type="domain" description="F5/8 type C" evidence="7">
    <location>
        <begin position="537"/>
        <end position="695"/>
    </location>
</feature>
<dbReference type="InterPro" id="IPR008979">
    <property type="entry name" value="Galactose-bd-like_sf"/>
</dbReference>
<dbReference type="GO" id="GO:0006004">
    <property type="term" value="P:fucose metabolic process"/>
    <property type="evidence" value="ECO:0007669"/>
    <property type="project" value="TreeGrafter"/>
</dbReference>
<dbReference type="InterPro" id="IPR017853">
    <property type="entry name" value="GH"/>
</dbReference>
<evidence type="ECO:0000313" key="9">
    <source>
        <dbReference type="Proteomes" id="UP000294689"/>
    </source>
</evidence>
<evidence type="ECO:0000256" key="4">
    <source>
        <dbReference type="ARBA" id="ARBA00022801"/>
    </source>
</evidence>
<protein>
    <recommendedName>
        <fullName evidence="2">alpha-L-fucosidase</fullName>
        <ecNumber evidence="2">3.2.1.51</ecNumber>
    </recommendedName>
</protein>
<dbReference type="OrthoDB" id="1095333at2"/>
<dbReference type="SMART" id="SM00812">
    <property type="entry name" value="Alpha_L_fucos"/>
    <property type="match status" value="1"/>
</dbReference>
<dbReference type="InterPro" id="IPR057739">
    <property type="entry name" value="Glyco_hydro_29_N"/>
</dbReference>
<dbReference type="Pfam" id="PF01120">
    <property type="entry name" value="Alpha_L_fucos"/>
    <property type="match status" value="1"/>
</dbReference>
<dbReference type="FunFam" id="3.20.20.80:FF:000052">
    <property type="entry name" value="Putative alpha-L-fucosidase 1"/>
    <property type="match status" value="1"/>
</dbReference>
<dbReference type="Gene3D" id="3.20.20.80">
    <property type="entry name" value="Glycosidases"/>
    <property type="match status" value="1"/>
</dbReference>
<proteinExistence type="inferred from homology"/>
<keyword evidence="9" id="KW-1185">Reference proteome</keyword>
<evidence type="ECO:0000256" key="5">
    <source>
        <dbReference type="ARBA" id="ARBA00023295"/>
    </source>
</evidence>
<evidence type="ECO:0000256" key="2">
    <source>
        <dbReference type="ARBA" id="ARBA00012662"/>
    </source>
</evidence>
<feature type="signal peptide" evidence="6">
    <location>
        <begin position="1"/>
        <end position="20"/>
    </location>
</feature>
<sequence length="695" mass="78736">MNVFKTFAFLFTLLIVNSCATVAPPKAVGPIPTAPQLAWQEMEFYGFIHFSINTFTDVEWGYGDKSPELFNPTELDTRQWARIAKEAGMKGLILTNKHHDGFTLWPSKYTEYSVKNSPWKGGKGDVVKELAEACREYGLKMGIYLSPWDRNHADYGKPEYIEYFRNQLTELLTNYGDIFEVWFDGANGGDGYYGGANEVRTVDKEKYYDWDTTDQLIRKLQPNAIIWSDNGPDARWVGNEHGYAYETTWSPLLRDSIYGGMPDYSTKYAMGQENGTHWVPAEADVSIRPNWYYHKSEDDKVKTLKELLDIYYRSVGQNSTLLLNLPVDRRGLVHENDEKQLKKLTAQLKQDFAHNLALHAKTSANTYRGNSKKYHSDKTVDGNKNTYWTTDDGTTQGAITIDFGKPTQFNRFLVQEYIPLGQRVKKFSLEAEVDGTWETIDQQTTIGYKRILRLKDVVATKLRLTITDSKAAPLISNIEVYNAPLIVDTPKLSRDKQGKVTLEVPQKGLEVYYTTNGEEPSTASSLYSGPIQIDQPTTIKTFTIDPETKRQSDVLTATFDLSKRLWKVSSATHEPLTEQAIDDNPFTNWSASKETLNTSKIDLGETVTLKGFTYTPTQGRWISGVITHYSFYGSTDGEQWTKLSEGEFSNIIANPIQQKVLLESPSAVRYIKLVPITIMNNADKAIIAEIGVITK</sequence>
<dbReference type="RefSeq" id="WP_133756525.1">
    <property type="nucleotide sequence ID" value="NZ_SOBW01000007.1"/>
</dbReference>
<accession>A0A4R7Q810</accession>
<dbReference type="PANTHER" id="PTHR10030:SF37">
    <property type="entry name" value="ALPHA-L-FUCOSIDASE-RELATED"/>
    <property type="match status" value="1"/>
</dbReference>
<dbReference type="EC" id="3.2.1.51" evidence="2"/>
<keyword evidence="3 6" id="KW-0732">Signal</keyword>
<dbReference type="GO" id="GO:0005764">
    <property type="term" value="C:lysosome"/>
    <property type="evidence" value="ECO:0007669"/>
    <property type="project" value="TreeGrafter"/>
</dbReference>
<dbReference type="Gene3D" id="2.60.120.260">
    <property type="entry name" value="Galactose-binding domain-like"/>
    <property type="match status" value="2"/>
</dbReference>
<dbReference type="InterPro" id="IPR000933">
    <property type="entry name" value="Glyco_hydro_29"/>
</dbReference>
<dbReference type="SUPFAM" id="SSF51445">
    <property type="entry name" value="(Trans)glycosidases"/>
    <property type="match status" value="1"/>
</dbReference>
<dbReference type="AlphaFoldDB" id="A0A4R7Q810"/>
<name>A0A4R7Q810_9FLAO</name>
<comment type="caution">
    <text evidence="8">The sequence shown here is derived from an EMBL/GenBank/DDBJ whole genome shotgun (WGS) entry which is preliminary data.</text>
</comment>
<reference evidence="8 9" key="1">
    <citation type="submission" date="2019-03" db="EMBL/GenBank/DDBJ databases">
        <title>Genomic Encyclopedia of Archaeal and Bacterial Type Strains, Phase II (KMG-II): from individual species to whole genera.</title>
        <authorList>
            <person name="Goeker M."/>
        </authorList>
    </citation>
    <scope>NUCLEOTIDE SEQUENCE [LARGE SCALE GENOMIC DNA]</scope>
    <source>
        <strain evidence="8 9">DSM 28135</strain>
    </source>
</reference>
<dbReference type="Pfam" id="PF00754">
    <property type="entry name" value="F5_F8_type_C"/>
    <property type="match status" value="2"/>
</dbReference>
<organism evidence="8 9">
    <name type="scientific">Gelidibacter sediminis</name>
    <dbReference type="NCBI Taxonomy" id="1608710"/>
    <lineage>
        <taxon>Bacteria</taxon>
        <taxon>Pseudomonadati</taxon>
        <taxon>Bacteroidota</taxon>
        <taxon>Flavobacteriia</taxon>
        <taxon>Flavobacteriales</taxon>
        <taxon>Flavobacteriaceae</taxon>
        <taxon>Gelidibacter</taxon>
    </lineage>
</organism>
<keyword evidence="4" id="KW-0378">Hydrolase</keyword>
<dbReference type="PROSITE" id="PS50022">
    <property type="entry name" value="FA58C_3"/>
    <property type="match status" value="2"/>
</dbReference>
<comment type="similarity">
    <text evidence="1">Belongs to the glycosyl hydrolase 29 family.</text>
</comment>
<feature type="domain" description="F5/8 type C" evidence="7">
    <location>
        <begin position="345"/>
        <end position="483"/>
    </location>
</feature>
<dbReference type="EMBL" id="SOBW01000007">
    <property type="protein sequence ID" value="TDU43029.1"/>
    <property type="molecule type" value="Genomic_DNA"/>
</dbReference>
<evidence type="ECO:0000259" key="7">
    <source>
        <dbReference type="PROSITE" id="PS50022"/>
    </source>
</evidence>
<dbReference type="PANTHER" id="PTHR10030">
    <property type="entry name" value="ALPHA-L-FUCOSIDASE"/>
    <property type="match status" value="1"/>
</dbReference>
<dbReference type="Proteomes" id="UP000294689">
    <property type="component" value="Unassembled WGS sequence"/>
</dbReference>
<gene>
    <name evidence="8" type="ORF">BXY82_0434</name>
</gene>
<dbReference type="SUPFAM" id="SSF49785">
    <property type="entry name" value="Galactose-binding domain-like"/>
    <property type="match status" value="2"/>
</dbReference>
<dbReference type="InterPro" id="IPR000421">
    <property type="entry name" value="FA58C"/>
</dbReference>
<dbReference type="InterPro" id="IPR059177">
    <property type="entry name" value="GH29D-like_dom"/>
</dbReference>
<keyword evidence="5" id="KW-0326">Glycosidase</keyword>
<evidence type="ECO:0000256" key="6">
    <source>
        <dbReference type="SAM" id="SignalP"/>
    </source>
</evidence>
<evidence type="ECO:0000313" key="8">
    <source>
        <dbReference type="EMBL" id="TDU43029.1"/>
    </source>
</evidence>
<evidence type="ECO:0000256" key="3">
    <source>
        <dbReference type="ARBA" id="ARBA00022729"/>
    </source>
</evidence>
<evidence type="ECO:0000256" key="1">
    <source>
        <dbReference type="ARBA" id="ARBA00007951"/>
    </source>
</evidence>
<dbReference type="GO" id="GO:0004560">
    <property type="term" value="F:alpha-L-fucosidase activity"/>
    <property type="evidence" value="ECO:0007669"/>
    <property type="project" value="InterPro"/>
</dbReference>
<dbReference type="Pfam" id="PF13290">
    <property type="entry name" value="CHB_HEX_C_1"/>
    <property type="match status" value="1"/>
</dbReference>
<feature type="chain" id="PRO_5020837401" description="alpha-L-fucosidase" evidence="6">
    <location>
        <begin position="21"/>
        <end position="695"/>
    </location>
</feature>